<dbReference type="STRING" id="337451.A0A3S5WGK7"/>
<reference evidence="2 3" key="1">
    <citation type="journal article" date="2019" name="Nat. Plants">
        <title>Stout camphor tree genome fills gaps in understanding of flowering plant genome evolution.</title>
        <authorList>
            <person name="Chaw S.M."/>
            <person name="Liu Y.C."/>
            <person name="Wu Y.W."/>
            <person name="Wang H.Y."/>
            <person name="Lin C.I."/>
            <person name="Wu C.S."/>
            <person name="Ke H.M."/>
            <person name="Chang L.Y."/>
            <person name="Hsu C.Y."/>
            <person name="Yang H.T."/>
            <person name="Sudianto E."/>
            <person name="Hsu M.H."/>
            <person name="Wu K.P."/>
            <person name="Wang L.N."/>
            <person name="Leebens-Mack J.H."/>
            <person name="Tsai I.J."/>
        </authorList>
    </citation>
    <scope>NUCLEOTIDE SEQUENCE [LARGE SCALE GENOMIC DNA]</scope>
    <source>
        <strain evidence="3">cv. Chaw 1501</strain>
        <tissue evidence="2">Young leaves</tissue>
    </source>
</reference>
<comment type="caution">
    <text evidence="2">The sequence shown here is derived from an EMBL/GenBank/DDBJ whole genome shotgun (WGS) entry which is preliminary data.</text>
</comment>
<gene>
    <name evidence="2" type="ORF">CKAN_00868800</name>
</gene>
<dbReference type="OrthoDB" id="951172at2759"/>
<dbReference type="InterPro" id="IPR011989">
    <property type="entry name" value="ARM-like"/>
</dbReference>
<sequence>MKKKKRRGDSVAWQCCCCCMLVLVLLHDVASRIRDDIEKEDAFRGLCSMVRANPTGALNSLAYMCKAIASWHEIRSEDLHNEVCQVLNGYKQMLRNGVWEQCMSSLEPNEKAKLSKYQV</sequence>
<dbReference type="InterPro" id="IPR016024">
    <property type="entry name" value="ARM-type_fold"/>
</dbReference>
<organism evidence="2 3">
    <name type="scientific">Cinnamomum micranthum f. kanehirae</name>
    <dbReference type="NCBI Taxonomy" id="337451"/>
    <lineage>
        <taxon>Eukaryota</taxon>
        <taxon>Viridiplantae</taxon>
        <taxon>Streptophyta</taxon>
        <taxon>Embryophyta</taxon>
        <taxon>Tracheophyta</taxon>
        <taxon>Spermatophyta</taxon>
        <taxon>Magnoliopsida</taxon>
        <taxon>Magnoliidae</taxon>
        <taxon>Laurales</taxon>
        <taxon>Lauraceae</taxon>
        <taxon>Cinnamomum</taxon>
    </lineage>
</organism>
<keyword evidence="1" id="KW-0732">Signal</keyword>
<dbReference type="Gene3D" id="1.25.10.10">
    <property type="entry name" value="Leucine-rich Repeat Variant"/>
    <property type="match status" value="1"/>
</dbReference>
<dbReference type="AlphaFoldDB" id="A0A3S5WGK7"/>
<dbReference type="Proteomes" id="UP000283530">
    <property type="component" value="Unassembled WGS sequence"/>
</dbReference>
<dbReference type="SUPFAM" id="SSF48371">
    <property type="entry name" value="ARM repeat"/>
    <property type="match status" value="1"/>
</dbReference>
<protein>
    <submittedName>
        <fullName evidence="2">Transportin-1 isoform X1</fullName>
    </submittedName>
</protein>
<evidence type="ECO:0000313" key="3">
    <source>
        <dbReference type="Proteomes" id="UP000283530"/>
    </source>
</evidence>
<evidence type="ECO:0000256" key="1">
    <source>
        <dbReference type="SAM" id="SignalP"/>
    </source>
</evidence>
<feature type="signal peptide" evidence="1">
    <location>
        <begin position="1"/>
        <end position="31"/>
    </location>
</feature>
<feature type="chain" id="PRO_5018776272" evidence="1">
    <location>
        <begin position="32"/>
        <end position="119"/>
    </location>
</feature>
<proteinExistence type="predicted"/>
<dbReference type="EMBL" id="QPKB01000003">
    <property type="protein sequence ID" value="RWR80073.1"/>
    <property type="molecule type" value="Genomic_DNA"/>
</dbReference>
<name>A0A3S5WGK7_9MAGN</name>
<evidence type="ECO:0000313" key="2">
    <source>
        <dbReference type="EMBL" id="RWR80073.1"/>
    </source>
</evidence>
<accession>A0A3S5WGK7</accession>
<keyword evidence="3" id="KW-1185">Reference proteome</keyword>